<dbReference type="PROSITE" id="PS50181">
    <property type="entry name" value="FBOX"/>
    <property type="match status" value="1"/>
</dbReference>
<feature type="transmembrane region" description="Helical" evidence="1">
    <location>
        <begin position="36"/>
        <end position="56"/>
    </location>
</feature>
<sequence length="547" mass="62480">MLSFRVLSSGSDDINIVVNIAFKKNTGKNSRSSPQCCSILITSLGFLLVLLLPGLVSVRTGLRKPYLQLGTKSRSRRFTLVAIPIIQTLVNKTMEIVEECNEEAIEKKKMMKSIPDSVDISSLSLSEAVDSMNKTMETRELDYFFKDRTEKKFFKKSYSKKTAYYVRRMRRIRHLSIERPLSFAGPWVFTDPPATSISYIPRSVLRLKEKPVLRDESLREILSRLPVKSLMRFKCVCKRWQSLIQDHSFVDLHLTQSQRRPDLLIAVPGEGVVRFFSAEYMFEGGAAIQRIEIPSWGHGALSSINGLICFVDLLEPAACINNLSTREKTRWIKTSVKREEIRLGFDYRPGGPVFGFGFDPATKEHKVICMWEICRYTTMPSYELIGGTTEKICEVLTVGQNSWRRIDDVPQYMLRGRAIYANGSIYRRNADERLEYEVIVAFDVGSEKFRSIPIPNFIVDTWDSDGVCDLRTDYLLEGDGRIALVDEISVNAVRLWICHENKEKMTSRWTENTVTLPGLKGQRLCLNAIPGTVLNVFIGSFLKNNER</sequence>
<organism evidence="3 4">
    <name type="scientific">Macleaya cordata</name>
    <name type="common">Five-seeded plume-poppy</name>
    <name type="synonym">Bocconia cordata</name>
    <dbReference type="NCBI Taxonomy" id="56857"/>
    <lineage>
        <taxon>Eukaryota</taxon>
        <taxon>Viridiplantae</taxon>
        <taxon>Streptophyta</taxon>
        <taxon>Embryophyta</taxon>
        <taxon>Tracheophyta</taxon>
        <taxon>Spermatophyta</taxon>
        <taxon>Magnoliopsida</taxon>
        <taxon>Ranunculales</taxon>
        <taxon>Papaveraceae</taxon>
        <taxon>Papaveroideae</taxon>
        <taxon>Macleaya</taxon>
    </lineage>
</organism>
<keyword evidence="4" id="KW-1185">Reference proteome</keyword>
<name>A0A200Q5P7_MACCD</name>
<dbReference type="Gene3D" id="1.20.1280.50">
    <property type="match status" value="1"/>
</dbReference>
<dbReference type="SMART" id="SM00256">
    <property type="entry name" value="FBOX"/>
    <property type="match status" value="1"/>
</dbReference>
<dbReference type="InterPro" id="IPR001810">
    <property type="entry name" value="F-box_dom"/>
</dbReference>
<proteinExistence type="predicted"/>
<accession>A0A200Q5P7</accession>
<evidence type="ECO:0000313" key="3">
    <source>
        <dbReference type="EMBL" id="OVA05762.1"/>
    </source>
</evidence>
<dbReference type="Pfam" id="PF08268">
    <property type="entry name" value="FBA_3"/>
    <property type="match status" value="1"/>
</dbReference>
<reference evidence="3 4" key="1">
    <citation type="journal article" date="2017" name="Mol. Plant">
        <title>The Genome of Medicinal Plant Macleaya cordata Provides New Insights into Benzylisoquinoline Alkaloids Metabolism.</title>
        <authorList>
            <person name="Liu X."/>
            <person name="Liu Y."/>
            <person name="Huang P."/>
            <person name="Ma Y."/>
            <person name="Qing Z."/>
            <person name="Tang Q."/>
            <person name="Cao H."/>
            <person name="Cheng P."/>
            <person name="Zheng Y."/>
            <person name="Yuan Z."/>
            <person name="Zhou Y."/>
            <person name="Liu J."/>
            <person name="Tang Z."/>
            <person name="Zhuo Y."/>
            <person name="Zhang Y."/>
            <person name="Yu L."/>
            <person name="Huang J."/>
            <person name="Yang P."/>
            <person name="Peng Q."/>
            <person name="Zhang J."/>
            <person name="Jiang W."/>
            <person name="Zhang Z."/>
            <person name="Lin K."/>
            <person name="Ro D.K."/>
            <person name="Chen X."/>
            <person name="Xiong X."/>
            <person name="Shang Y."/>
            <person name="Huang S."/>
            <person name="Zeng J."/>
        </authorList>
    </citation>
    <scope>NUCLEOTIDE SEQUENCE [LARGE SCALE GENOMIC DNA]</scope>
    <source>
        <strain evidence="4">cv. BLH2017</strain>
        <tissue evidence="3">Root</tissue>
    </source>
</reference>
<keyword evidence="1" id="KW-0472">Membrane</keyword>
<dbReference type="FunCoup" id="A0A200Q5P7">
    <property type="interactions" value="1022"/>
</dbReference>
<dbReference type="PANTHER" id="PTHR31111:SF138">
    <property type="entry name" value="F-BOX ASSOCIATED DOMAIN-CONTAINING PROTEIN"/>
    <property type="match status" value="1"/>
</dbReference>
<keyword evidence="1" id="KW-0812">Transmembrane</keyword>
<dbReference type="PANTHER" id="PTHR31111">
    <property type="entry name" value="BNAA05G37150D PROTEIN-RELATED"/>
    <property type="match status" value="1"/>
</dbReference>
<dbReference type="EMBL" id="MVGT01003007">
    <property type="protein sequence ID" value="OVA05762.1"/>
    <property type="molecule type" value="Genomic_DNA"/>
</dbReference>
<dbReference type="Pfam" id="PF00646">
    <property type="entry name" value="F-box"/>
    <property type="match status" value="1"/>
</dbReference>
<keyword evidence="1" id="KW-1133">Transmembrane helix</keyword>
<dbReference type="SUPFAM" id="SSF81383">
    <property type="entry name" value="F-box domain"/>
    <property type="match status" value="1"/>
</dbReference>
<dbReference type="CDD" id="cd22157">
    <property type="entry name" value="F-box_AtFBW1-like"/>
    <property type="match status" value="1"/>
</dbReference>
<dbReference type="InterPro" id="IPR036047">
    <property type="entry name" value="F-box-like_dom_sf"/>
</dbReference>
<comment type="caution">
    <text evidence="3">The sequence shown here is derived from an EMBL/GenBank/DDBJ whole genome shotgun (WGS) entry which is preliminary data.</text>
</comment>
<dbReference type="OrthoDB" id="687122at2759"/>
<evidence type="ECO:0000259" key="2">
    <source>
        <dbReference type="PROSITE" id="PS50181"/>
    </source>
</evidence>
<evidence type="ECO:0000256" key="1">
    <source>
        <dbReference type="SAM" id="Phobius"/>
    </source>
</evidence>
<evidence type="ECO:0000313" key="4">
    <source>
        <dbReference type="Proteomes" id="UP000195402"/>
    </source>
</evidence>
<feature type="domain" description="F-box" evidence="2">
    <location>
        <begin position="213"/>
        <end position="252"/>
    </location>
</feature>
<dbReference type="InterPro" id="IPR017451">
    <property type="entry name" value="F-box-assoc_interact_dom"/>
</dbReference>
<dbReference type="InterPro" id="IPR013187">
    <property type="entry name" value="F-box-assoc_dom_typ3"/>
</dbReference>
<gene>
    <name evidence="3" type="ORF">BVC80_9037g14</name>
</gene>
<dbReference type="NCBIfam" id="TIGR01640">
    <property type="entry name" value="F_box_assoc_1"/>
    <property type="match status" value="1"/>
</dbReference>
<protein>
    <submittedName>
        <fullName evidence="3">F-box domain</fullName>
    </submittedName>
</protein>
<dbReference type="Proteomes" id="UP000195402">
    <property type="component" value="Unassembled WGS sequence"/>
</dbReference>
<dbReference type="InParanoid" id="A0A200Q5P7"/>
<dbReference type="AlphaFoldDB" id="A0A200Q5P7"/>